<dbReference type="AlphaFoldDB" id="A0A7W0BTJ2"/>
<reference evidence="2 3" key="1">
    <citation type="submission" date="2020-07" db="EMBL/GenBank/DDBJ databases">
        <title>Genomic Encyclopedia of Type Strains, Phase IV (KMG-IV): sequencing the most valuable type-strain genomes for metagenomic binning, comparative biology and taxonomic classification.</title>
        <authorList>
            <person name="Goeker M."/>
        </authorList>
    </citation>
    <scope>NUCLEOTIDE SEQUENCE [LARGE SCALE GENOMIC DNA]</scope>
    <source>
        <strain evidence="2 3">DSM 25220</strain>
    </source>
</reference>
<dbReference type="EMBL" id="JACDUU010000001">
    <property type="protein sequence ID" value="MBA2870216.1"/>
    <property type="molecule type" value="Genomic_DNA"/>
</dbReference>
<sequence length="173" mass="20783">MRVPNEFVHPLFYREGETIETTELAPFPLMMKKFYFYYDILACKEFVENEPWKDIGQSIPAVLQLWKEKREQLDILFQNRDRKAAREPMTRAISYFMACLYWLNGTRVKGIANWEREVNTLRIKPMNCVERLQFIFAKCDLYHSFIQLGELFNELTKLYYKNLAISKKGLSHY</sequence>
<keyword evidence="3" id="KW-1185">Reference proteome</keyword>
<evidence type="ECO:0000259" key="1">
    <source>
        <dbReference type="Pfam" id="PF21747"/>
    </source>
</evidence>
<dbReference type="InterPro" id="IPR048427">
    <property type="entry name" value="YpoC"/>
</dbReference>
<name>A0A7W0BTJ2_9BACL</name>
<dbReference type="Proteomes" id="UP000580891">
    <property type="component" value="Unassembled WGS sequence"/>
</dbReference>
<accession>A0A7W0BTJ2</accession>
<organism evidence="2 3">
    <name type="scientific">[Anoxybacillus] calidus</name>
    <dbReference type="NCBI Taxonomy" id="575178"/>
    <lineage>
        <taxon>Bacteria</taxon>
        <taxon>Bacillati</taxon>
        <taxon>Bacillota</taxon>
        <taxon>Bacilli</taxon>
        <taxon>Bacillales</taxon>
        <taxon>Anoxybacillaceae</taxon>
        <taxon>Paranoxybacillus</taxon>
    </lineage>
</organism>
<feature type="domain" description="YpoC-like" evidence="1">
    <location>
        <begin position="57"/>
        <end position="167"/>
    </location>
</feature>
<evidence type="ECO:0000313" key="2">
    <source>
        <dbReference type="EMBL" id="MBA2870216.1"/>
    </source>
</evidence>
<dbReference type="Pfam" id="PF21747">
    <property type="entry name" value="YpoC"/>
    <property type="match status" value="1"/>
</dbReference>
<proteinExistence type="predicted"/>
<evidence type="ECO:0000313" key="3">
    <source>
        <dbReference type="Proteomes" id="UP000580891"/>
    </source>
</evidence>
<comment type="caution">
    <text evidence="2">The sequence shown here is derived from an EMBL/GenBank/DDBJ whole genome shotgun (WGS) entry which is preliminary data.</text>
</comment>
<gene>
    <name evidence="2" type="ORF">HNQ85_000474</name>
</gene>
<protein>
    <recommendedName>
        <fullName evidence="1">YpoC-like domain-containing protein</fullName>
    </recommendedName>
</protein>